<accession>A0A7W5FNW0</accession>
<keyword evidence="1" id="KW-0812">Transmembrane</keyword>
<protein>
    <submittedName>
        <fullName evidence="2">Uncharacterized protein</fullName>
    </submittedName>
</protein>
<gene>
    <name evidence="2" type="ORF">FHS18_003799</name>
</gene>
<reference evidence="2 3" key="1">
    <citation type="submission" date="2020-08" db="EMBL/GenBank/DDBJ databases">
        <title>Genomic Encyclopedia of Type Strains, Phase III (KMG-III): the genomes of soil and plant-associated and newly described type strains.</title>
        <authorList>
            <person name="Whitman W."/>
        </authorList>
    </citation>
    <scope>NUCLEOTIDE SEQUENCE [LARGE SCALE GENOMIC DNA]</scope>
    <source>
        <strain evidence="2 3">CECT 5862</strain>
    </source>
</reference>
<organism evidence="2 3">
    <name type="scientific">Paenibacillus phyllosphaerae</name>
    <dbReference type="NCBI Taxonomy" id="274593"/>
    <lineage>
        <taxon>Bacteria</taxon>
        <taxon>Bacillati</taxon>
        <taxon>Bacillota</taxon>
        <taxon>Bacilli</taxon>
        <taxon>Bacillales</taxon>
        <taxon>Paenibacillaceae</taxon>
        <taxon>Paenibacillus</taxon>
    </lineage>
</organism>
<keyword evidence="3" id="KW-1185">Reference proteome</keyword>
<feature type="transmembrane region" description="Helical" evidence="1">
    <location>
        <begin position="55"/>
        <end position="75"/>
    </location>
</feature>
<dbReference type="AlphaFoldDB" id="A0A7W5FNW0"/>
<sequence length="76" mass="8229">MRTRSKRDIIALFLAILAVHMYIIGLTTGFINLFVISAIDSITAFILGIVTKSNYGHGGAVIGILIFLTSLFSLLT</sequence>
<keyword evidence="1" id="KW-0472">Membrane</keyword>
<evidence type="ECO:0000313" key="3">
    <source>
        <dbReference type="Proteomes" id="UP000570361"/>
    </source>
</evidence>
<keyword evidence="1" id="KW-1133">Transmembrane helix</keyword>
<evidence type="ECO:0000313" key="2">
    <source>
        <dbReference type="EMBL" id="MBB3111731.1"/>
    </source>
</evidence>
<dbReference type="EMBL" id="JACHXK010000008">
    <property type="protein sequence ID" value="MBB3111731.1"/>
    <property type="molecule type" value="Genomic_DNA"/>
</dbReference>
<name>A0A7W5FNW0_9BACL</name>
<comment type="caution">
    <text evidence="2">The sequence shown here is derived from an EMBL/GenBank/DDBJ whole genome shotgun (WGS) entry which is preliminary data.</text>
</comment>
<dbReference type="RefSeq" id="WP_183601594.1">
    <property type="nucleotide sequence ID" value="NZ_JACHXK010000008.1"/>
</dbReference>
<evidence type="ECO:0000256" key="1">
    <source>
        <dbReference type="SAM" id="Phobius"/>
    </source>
</evidence>
<feature type="transmembrane region" description="Helical" evidence="1">
    <location>
        <begin position="12"/>
        <end position="35"/>
    </location>
</feature>
<dbReference type="Proteomes" id="UP000570361">
    <property type="component" value="Unassembled WGS sequence"/>
</dbReference>
<proteinExistence type="predicted"/>